<dbReference type="PANTHER" id="PTHR22770:SF13">
    <property type="entry name" value="RING-TYPE DOMAIN-CONTAINING PROTEIN"/>
    <property type="match status" value="1"/>
</dbReference>
<dbReference type="PROSITE" id="PS00518">
    <property type="entry name" value="ZF_RING_1"/>
    <property type="match status" value="1"/>
</dbReference>
<dbReference type="InterPro" id="IPR047558">
    <property type="entry name" value="BRcat_RBR_HOIL1"/>
</dbReference>
<dbReference type="CDD" id="cd20345">
    <property type="entry name" value="BRcat_RBR_HOIL1"/>
    <property type="match status" value="1"/>
</dbReference>
<evidence type="ECO:0000256" key="2">
    <source>
        <dbReference type="ARBA" id="ARBA00022553"/>
    </source>
</evidence>
<organism evidence="15 16">
    <name type="scientific">Ceratosolen solmsi marchali</name>
    <dbReference type="NCBI Taxonomy" id="326594"/>
    <lineage>
        <taxon>Eukaryota</taxon>
        <taxon>Metazoa</taxon>
        <taxon>Ecdysozoa</taxon>
        <taxon>Arthropoda</taxon>
        <taxon>Hexapoda</taxon>
        <taxon>Insecta</taxon>
        <taxon>Pterygota</taxon>
        <taxon>Neoptera</taxon>
        <taxon>Endopterygota</taxon>
        <taxon>Hymenoptera</taxon>
        <taxon>Apocrita</taxon>
        <taxon>Proctotrupomorpha</taxon>
        <taxon>Chalcidoidea</taxon>
        <taxon>Agaonidae</taxon>
        <taxon>Agaoninae</taxon>
        <taxon>Ceratosolen</taxon>
    </lineage>
</organism>
<feature type="coiled-coil region" evidence="10">
    <location>
        <begin position="1182"/>
        <end position="1221"/>
    </location>
</feature>
<feature type="compositionally biased region" description="Basic and acidic residues" evidence="11">
    <location>
        <begin position="444"/>
        <end position="455"/>
    </location>
</feature>
<evidence type="ECO:0000256" key="8">
    <source>
        <dbReference type="ARBA" id="ARBA00022833"/>
    </source>
</evidence>
<dbReference type="RefSeq" id="XP_011501275.1">
    <property type="nucleotide sequence ID" value="XM_011502973.1"/>
</dbReference>
<evidence type="ECO:0000256" key="7">
    <source>
        <dbReference type="ARBA" id="ARBA00022786"/>
    </source>
</evidence>
<reference evidence="16" key="1">
    <citation type="submission" date="2025-08" db="UniProtKB">
        <authorList>
            <consortium name="RefSeq"/>
        </authorList>
    </citation>
    <scope>IDENTIFICATION</scope>
</reference>
<evidence type="ECO:0000256" key="1">
    <source>
        <dbReference type="ARBA" id="ARBA00004906"/>
    </source>
</evidence>
<evidence type="ECO:0000313" key="16">
    <source>
        <dbReference type="RefSeq" id="XP_011501275.1"/>
    </source>
</evidence>
<dbReference type="SUPFAM" id="SSF57850">
    <property type="entry name" value="RING/U-box"/>
    <property type="match status" value="3"/>
</dbReference>
<feature type="region of interest" description="Disordered" evidence="11">
    <location>
        <begin position="442"/>
        <end position="462"/>
    </location>
</feature>
<dbReference type="PROSITE" id="PS51873">
    <property type="entry name" value="TRIAD"/>
    <property type="match status" value="1"/>
</dbReference>
<dbReference type="Gene3D" id="3.10.20.90">
    <property type="entry name" value="Phosphatidylinositol 3-kinase Catalytic Subunit, Chain A, domain 1"/>
    <property type="match status" value="1"/>
</dbReference>
<dbReference type="InterPro" id="IPR047559">
    <property type="entry name" value="HOIL1_RBR_mRING-HC-C3HC3D"/>
</dbReference>
<keyword evidence="10" id="KW-0175">Coiled coil</keyword>
<feature type="compositionally biased region" description="Basic residues" evidence="11">
    <location>
        <begin position="70"/>
        <end position="80"/>
    </location>
</feature>
<keyword evidence="15" id="KW-1185">Reference proteome</keyword>
<feature type="domain" description="RING-type" evidence="14">
    <location>
        <begin position="1276"/>
        <end position="1505"/>
    </location>
</feature>
<feature type="coiled-coil region" evidence="10">
    <location>
        <begin position="1022"/>
        <end position="1049"/>
    </location>
</feature>
<dbReference type="InterPro" id="IPR000626">
    <property type="entry name" value="Ubiquitin-like_dom"/>
</dbReference>
<dbReference type="PANTHER" id="PTHR22770">
    <property type="entry name" value="UBIQUITIN CONJUGATING ENZYME 7 INTERACTING PROTEIN-RELATED"/>
    <property type="match status" value="1"/>
</dbReference>
<protein>
    <submittedName>
        <fullName evidence="16">Uncharacterized protein LOC105364932</fullName>
    </submittedName>
</protein>
<feature type="domain" description="RING-type" evidence="13">
    <location>
        <begin position="1280"/>
        <end position="1322"/>
    </location>
</feature>
<feature type="domain" description="Ubiquitin-like" evidence="12">
    <location>
        <begin position="1098"/>
        <end position="1171"/>
    </location>
</feature>
<dbReference type="GeneID" id="105364932"/>
<dbReference type="InterPro" id="IPR017907">
    <property type="entry name" value="Znf_RING_CS"/>
</dbReference>
<dbReference type="GO" id="GO:0008270">
    <property type="term" value="F:zinc ion binding"/>
    <property type="evidence" value="ECO:0007669"/>
    <property type="project" value="UniProtKB-KW"/>
</dbReference>
<accession>A0AAJ6YNE7</accession>
<feature type="compositionally biased region" description="Polar residues" evidence="11">
    <location>
        <begin position="349"/>
        <end position="363"/>
    </location>
</feature>
<feature type="compositionally biased region" description="Basic residues" evidence="11">
    <location>
        <begin position="257"/>
        <end position="266"/>
    </location>
</feature>
<dbReference type="InterPro" id="IPR013083">
    <property type="entry name" value="Znf_RING/FYVE/PHD"/>
</dbReference>
<dbReference type="SUPFAM" id="SSF54236">
    <property type="entry name" value="Ubiquitin-like"/>
    <property type="match status" value="1"/>
</dbReference>
<evidence type="ECO:0000256" key="6">
    <source>
        <dbReference type="ARBA" id="ARBA00022771"/>
    </source>
</evidence>
<keyword evidence="8" id="KW-0862">Zinc</keyword>
<keyword evidence="7" id="KW-0833">Ubl conjugation pathway</keyword>
<keyword evidence="3" id="KW-0808">Transferase</keyword>
<dbReference type="InterPro" id="IPR044066">
    <property type="entry name" value="TRIAD_supradom"/>
</dbReference>
<keyword evidence="6 9" id="KW-0863">Zinc-finger</keyword>
<dbReference type="KEGG" id="csol:105364932"/>
<dbReference type="GO" id="GO:0043130">
    <property type="term" value="F:ubiquitin binding"/>
    <property type="evidence" value="ECO:0007669"/>
    <property type="project" value="TreeGrafter"/>
</dbReference>
<feature type="compositionally biased region" description="Polar residues" evidence="11">
    <location>
        <begin position="382"/>
        <end position="394"/>
    </location>
</feature>
<evidence type="ECO:0000313" key="15">
    <source>
        <dbReference type="Proteomes" id="UP000695007"/>
    </source>
</evidence>
<dbReference type="GO" id="GO:0004842">
    <property type="term" value="F:ubiquitin-protein transferase activity"/>
    <property type="evidence" value="ECO:0007669"/>
    <property type="project" value="TreeGrafter"/>
</dbReference>
<evidence type="ECO:0000259" key="14">
    <source>
        <dbReference type="PROSITE" id="PS51873"/>
    </source>
</evidence>
<feature type="region of interest" description="Disordered" evidence="11">
    <location>
        <begin position="208"/>
        <end position="291"/>
    </location>
</feature>
<keyword evidence="5" id="KW-0677">Repeat</keyword>
<evidence type="ECO:0000256" key="11">
    <source>
        <dbReference type="SAM" id="MobiDB-lite"/>
    </source>
</evidence>
<feature type="compositionally biased region" description="Polar residues" evidence="11">
    <location>
        <begin position="208"/>
        <end position="220"/>
    </location>
</feature>
<evidence type="ECO:0000259" key="12">
    <source>
        <dbReference type="PROSITE" id="PS50053"/>
    </source>
</evidence>
<dbReference type="InterPro" id="IPR047557">
    <property type="entry name" value="Rcat_RBR_HOIL1"/>
</dbReference>
<dbReference type="GO" id="GO:0043161">
    <property type="term" value="P:proteasome-mediated ubiquitin-dependent protein catabolic process"/>
    <property type="evidence" value="ECO:0007669"/>
    <property type="project" value="TreeGrafter"/>
</dbReference>
<comment type="pathway">
    <text evidence="1">Protein modification; protein ubiquitination.</text>
</comment>
<feature type="compositionally biased region" description="Low complexity" evidence="11">
    <location>
        <begin position="271"/>
        <end position="291"/>
    </location>
</feature>
<proteinExistence type="predicted"/>
<dbReference type="InterPro" id="IPR029071">
    <property type="entry name" value="Ubiquitin-like_domsf"/>
</dbReference>
<evidence type="ECO:0000256" key="9">
    <source>
        <dbReference type="PROSITE-ProRule" id="PRU00175"/>
    </source>
</evidence>
<keyword evidence="4" id="KW-0479">Metal-binding</keyword>
<dbReference type="Gene3D" id="3.30.40.10">
    <property type="entry name" value="Zinc/RING finger domain, C3HC4 (zinc finger)"/>
    <property type="match status" value="1"/>
</dbReference>
<dbReference type="GO" id="GO:0009893">
    <property type="term" value="P:positive regulation of metabolic process"/>
    <property type="evidence" value="ECO:0007669"/>
    <property type="project" value="UniProtKB-ARBA"/>
</dbReference>
<evidence type="ECO:0000256" key="10">
    <source>
        <dbReference type="SAM" id="Coils"/>
    </source>
</evidence>
<dbReference type="PROSITE" id="PS50089">
    <property type="entry name" value="ZF_RING_2"/>
    <property type="match status" value="1"/>
</dbReference>
<dbReference type="PROSITE" id="PS50053">
    <property type="entry name" value="UBIQUITIN_2"/>
    <property type="match status" value="1"/>
</dbReference>
<evidence type="ECO:0000256" key="4">
    <source>
        <dbReference type="ARBA" id="ARBA00022723"/>
    </source>
</evidence>
<dbReference type="CDD" id="cd16633">
    <property type="entry name" value="mRING-HC-C3HC3D_RBR_HOIL1"/>
    <property type="match status" value="1"/>
</dbReference>
<dbReference type="CDD" id="cd20358">
    <property type="entry name" value="Rcat_RBR_HOIL1"/>
    <property type="match status" value="1"/>
</dbReference>
<feature type="region of interest" description="Disordered" evidence="11">
    <location>
        <begin position="554"/>
        <end position="581"/>
    </location>
</feature>
<evidence type="ECO:0000256" key="5">
    <source>
        <dbReference type="ARBA" id="ARBA00022737"/>
    </source>
</evidence>
<keyword evidence="2" id="KW-0597">Phosphoprotein</keyword>
<gene>
    <name evidence="16" type="primary">LOC105364932</name>
</gene>
<dbReference type="InterPro" id="IPR001841">
    <property type="entry name" value="Znf_RING"/>
</dbReference>
<dbReference type="GO" id="GO:0097039">
    <property type="term" value="P:protein linear polyubiquitination"/>
    <property type="evidence" value="ECO:0007669"/>
    <property type="project" value="TreeGrafter"/>
</dbReference>
<dbReference type="Proteomes" id="UP000695007">
    <property type="component" value="Unplaced"/>
</dbReference>
<sequence length="1509" mass="168853">MVEHMSAQTTHYQNQQSFNGVQTQHWHYRRNEFETPGLINNTTSANNHRFSLFKWFKRRDSTSSAENTRRRIFRRSKRRQSTSSTSSSEDTFYSTATVRSFAFQSGIRRDVEHSSLPLRHSNGAVGPFAPGAAKLIEKRTFNDEKLQHVDTIATYTLPSAFTQRKDIESRYSLHPANAPFLSYDSIPIVDRRPRTFAEVRRNVNDNNVATGSLASNSSLSGVKKVHVKGKRRAPEPPVQSTATVHVAGENCNSRRASGSRRKRRPAPKPPGSTENNLSSNHNTLSSGTSTGMDTLLASKSCQTISNDTLVLRKGVLLSKRRDVDCLSESKSTLPTISACDSHVEATTIHNPTTASGESNTPPSGTMMPRPWYKRNVFNDYSNGGTKESSINTKRGGNDILRGLSSPLPTDIKDDGASSTSALSSQLSTSFPFEGSLSKLGFFNRGDRHHHDDKKKENKRKSSVSILTNISELDKEAAAIVQEEQARSRASMILQAAKLDEDFERETGANDAIIHEIVNSSLENSPRRSTRALISKFNAIGNITKVTVNSSFFTKGNGNASPKAKTKRFSQECNNGRRDNSRVDEKIERDLSKYFLPHQSPSKRQSTSIFTEIIDAGKSKALHADAKASTTSKTPPLTTSTTATMTARPRVERATIEKNNNMEYVKSLAAELDDVATGIARLKRELDTRPKIIVNPKNDRGRVAQTNKGQKTIVNKQNPIKDKDIANFEREFTQIFDEIDKQFQTRDAKIAATKSDGSTNFNKTSISNQVANVLDILVSADKGDAIDRGKNVVLPRVDRESVKSSTDQRKGKVVTTGAVRISGVDDESTQQLKEMLREMKHSLPKYLKAKNSGENDGKTKEFTMLSEAANKKSFPRSSRIVKETLASPTMSTKVSSSVQTCGNVRKIMNEITSMANERSRRNDAFAEPSATSKLPRNSYYKLIEANEFDEIEEKKDKAHQENTYANVMERYMYENTQITSTSSVDKAIGKGRRDSNSRVKIDLRETDNKATGAPVLPHANKHNVCERSENNDEEEKLEEIKKQCMNTLAVNRLLRKLEAAIASGRHQQAAGLAKELAQLKIHCSVIRQRSCKAKEKLNLNMFIEDKEAHQGPIPLQLPVNMTVAQLKAKIHIEFEIPANVQRWIIGKNLADNDELTLHELQAVEGSPIFLYLVAPPDLQNKEIIKVNNNLKEKEEKKVKIQLDEETNEVHNEQIDKMNVEMEMGLETVVEAKSDVVVKATESESREEKDESLTNEEKLQRYEELMSLENCDIISNIELIECPVCFMIFGPGEGVTLRDCLHTFCRLCVANTVRYCEEAEVKCPYRDVDYTCESTLQEREIKALVAPEVYQQHLAKSIAQAENNAGNNAFHCKTPDCAGWCIYDDNVNNFLCPVCKINNCLTCQAVHMGKNCRQYQEELKYSKETDHESKRTAAMLEEMVKRGEALSCPTCAVVLMKKWGCDWLRCSMCKTEICWVTRGPRWGPGGKGDTSGGCRCGENGIKCHPRCNYCH</sequence>
<feature type="region of interest" description="Disordered" evidence="11">
    <location>
        <begin position="349"/>
        <end position="369"/>
    </location>
</feature>
<feature type="region of interest" description="Disordered" evidence="11">
    <location>
        <begin position="66"/>
        <end position="89"/>
    </location>
</feature>
<dbReference type="FunFam" id="3.30.40.10:FF:000137">
    <property type="entry name" value="RanBP-type and C3HC4-type zinc finger-containing protein 1"/>
    <property type="match status" value="1"/>
</dbReference>
<feature type="region of interest" description="Disordered" evidence="11">
    <location>
        <begin position="382"/>
        <end position="420"/>
    </location>
</feature>
<name>A0AAJ6YNE7_9HYME</name>
<dbReference type="GO" id="GO:0071797">
    <property type="term" value="C:LUBAC complex"/>
    <property type="evidence" value="ECO:0007669"/>
    <property type="project" value="TreeGrafter"/>
</dbReference>
<evidence type="ECO:0000259" key="13">
    <source>
        <dbReference type="PROSITE" id="PS50089"/>
    </source>
</evidence>
<evidence type="ECO:0000256" key="3">
    <source>
        <dbReference type="ARBA" id="ARBA00022679"/>
    </source>
</evidence>
<dbReference type="InterPro" id="IPR051628">
    <property type="entry name" value="LUBAC_E3_Ligases"/>
</dbReference>